<dbReference type="InterPro" id="IPR043132">
    <property type="entry name" value="BCAT-like_C"/>
</dbReference>
<dbReference type="GO" id="GO:0000162">
    <property type="term" value="P:L-tryptophan biosynthetic process"/>
    <property type="evidence" value="ECO:0007669"/>
    <property type="project" value="TreeGrafter"/>
</dbReference>
<dbReference type="RefSeq" id="WP_058949673.1">
    <property type="nucleotide sequence ID" value="NZ_BBXV01000013.1"/>
</dbReference>
<dbReference type="AlphaFoldDB" id="A0A0U9HAH5"/>
<dbReference type="Pfam" id="PF01063">
    <property type="entry name" value="Aminotran_4"/>
    <property type="match status" value="1"/>
</dbReference>
<comment type="caution">
    <text evidence="2">The sequence shown here is derived from an EMBL/GenBank/DDBJ whole genome shotgun (WGS) entry which is preliminary data.</text>
</comment>
<gene>
    <name evidence="2" type="ORF">OPHB3_1101</name>
</gene>
<proteinExistence type="predicted"/>
<dbReference type="Gene3D" id="3.60.120.10">
    <property type="entry name" value="Anthranilate synthase"/>
    <property type="match status" value="1"/>
</dbReference>
<dbReference type="InterPro" id="IPR015890">
    <property type="entry name" value="Chorismate_C"/>
</dbReference>
<evidence type="ECO:0000313" key="2">
    <source>
        <dbReference type="EMBL" id="GAQ17176.1"/>
    </source>
</evidence>
<dbReference type="Gene3D" id="3.30.470.10">
    <property type="match status" value="1"/>
</dbReference>
<dbReference type="PANTHER" id="PTHR11236">
    <property type="entry name" value="AMINOBENZOATE/ANTHRANILATE SYNTHASE"/>
    <property type="match status" value="1"/>
</dbReference>
<dbReference type="GO" id="GO:0009396">
    <property type="term" value="P:folic acid-containing compound biosynthetic process"/>
    <property type="evidence" value="ECO:0007669"/>
    <property type="project" value="InterPro"/>
</dbReference>
<dbReference type="PRINTS" id="PR00095">
    <property type="entry name" value="ANTSNTHASEI"/>
</dbReference>
<dbReference type="InterPro" id="IPR019999">
    <property type="entry name" value="Anth_synth_I-like"/>
</dbReference>
<protein>
    <submittedName>
        <fullName evidence="2">Para-aminobenzoate synthase component 1</fullName>
    </submittedName>
</protein>
<dbReference type="EMBL" id="BBXV01000013">
    <property type="protein sequence ID" value="GAQ17176.1"/>
    <property type="molecule type" value="Genomic_DNA"/>
</dbReference>
<dbReference type="Pfam" id="PF00425">
    <property type="entry name" value="Chorismate_bind"/>
    <property type="match status" value="1"/>
</dbReference>
<reference evidence="2 3" key="2">
    <citation type="journal article" date="2016" name="Genome Announc.">
        <title>Draft Genome Sequence of Oceanobacillus picturae Heshi-B3, Isolated from Fermented Rice Bran in a Traditional Japanese Seafood Dish.</title>
        <authorList>
            <person name="Akuzawa S."/>
            <person name="Nagaoka J."/>
            <person name="Kanekatsu M."/>
            <person name="Kanesaki Y."/>
            <person name="Suzuki T."/>
        </authorList>
    </citation>
    <scope>NUCLEOTIDE SEQUENCE [LARGE SCALE GENOMIC DNA]</scope>
    <source>
        <strain evidence="2 3">Heshi-B3</strain>
    </source>
</reference>
<dbReference type="InterPro" id="IPR043131">
    <property type="entry name" value="BCAT-like_N"/>
</dbReference>
<dbReference type="Proteomes" id="UP000052946">
    <property type="component" value="Unassembled WGS sequence"/>
</dbReference>
<dbReference type="OrthoDB" id="9803598at2"/>
<feature type="domain" description="Chorismate-utilising enzyme C-terminal" evidence="1">
    <location>
        <begin position="110"/>
        <end position="365"/>
    </location>
</feature>
<reference evidence="3" key="1">
    <citation type="submission" date="2015-07" db="EMBL/GenBank/DDBJ databases">
        <title>Draft Genome Sequence of Oceanobacillus picturae Heshi-B3 that Was Isolated from Fermented Rice Bran with Aging Salted Mackerel, Which Was Named Heshiko as Traditional Fermented Seafood in Japan.</title>
        <authorList>
            <person name="Akuzawa S."/>
            <person name="Nakagawa J."/>
            <person name="Kanekatsu T."/>
            <person name="Kanesaki Y."/>
            <person name="Suzuki T."/>
        </authorList>
    </citation>
    <scope>NUCLEOTIDE SEQUENCE [LARGE SCALE GENOMIC DNA]</scope>
    <source>
        <strain evidence="3">Heshi-B3</strain>
    </source>
</reference>
<dbReference type="SUPFAM" id="SSF56752">
    <property type="entry name" value="D-aminoacid aminotransferase-like PLP-dependent enzymes"/>
    <property type="match status" value="1"/>
</dbReference>
<dbReference type="InterPro" id="IPR001544">
    <property type="entry name" value="Aminotrans_IV"/>
</dbReference>
<dbReference type="InterPro" id="IPR036038">
    <property type="entry name" value="Aminotransferase-like"/>
</dbReference>
<dbReference type="Gene3D" id="3.20.10.10">
    <property type="entry name" value="D-amino Acid Aminotransferase, subunit A, domain 2"/>
    <property type="match status" value="1"/>
</dbReference>
<dbReference type="GO" id="GO:0046820">
    <property type="term" value="F:4-amino-4-deoxychorismate synthase activity"/>
    <property type="evidence" value="ECO:0007669"/>
    <property type="project" value="TreeGrafter"/>
</dbReference>
<organism evidence="2 3">
    <name type="scientific">Oceanobacillus picturae</name>
    <dbReference type="NCBI Taxonomy" id="171693"/>
    <lineage>
        <taxon>Bacteria</taxon>
        <taxon>Bacillati</taxon>
        <taxon>Bacillota</taxon>
        <taxon>Bacilli</taxon>
        <taxon>Bacillales</taxon>
        <taxon>Bacillaceae</taxon>
        <taxon>Oceanobacillus</taxon>
    </lineage>
</organism>
<dbReference type="SUPFAM" id="SSF56322">
    <property type="entry name" value="ADC synthase"/>
    <property type="match status" value="1"/>
</dbReference>
<dbReference type="PANTHER" id="PTHR11236:SF50">
    <property type="entry name" value="AMINODEOXYCHORISMATE SYNTHASE COMPONENT 1"/>
    <property type="match status" value="1"/>
</dbReference>
<accession>A0A0U9HAH5</accession>
<dbReference type="InterPro" id="IPR005801">
    <property type="entry name" value="ADC_synthase"/>
</dbReference>
<evidence type="ECO:0000313" key="3">
    <source>
        <dbReference type="Proteomes" id="UP000052946"/>
    </source>
</evidence>
<sequence length="587" mass="66583">MRTQLYFDFLNGEGVKSPKHFTNPTDIISTSSIEEVLPCLKRVQQAVNDGSYAAGYVSYEAAPAFDPTYKVNPSVNQPLVWFGIFDHPSKKSFTATGTYETAEWTPLTGKEGYVQNISRIKEAIRQGITYQVNYTIRMRSQFTGDSIAYYKQLAEAQTSNYSAYINDGKHTMISASPELFFHLKDKTIFTKPMKGTASRGNTLPLDIQQKDWLYHSAKNRAENVMIVDLLRNDLGRIAKPGTVKVPKLFSIESYPTVHQMTSTVTAELEETIELPDVFKALFPCGSITGAPKGSTMQIITELEEQPRNVYCGAIGYITPDMEAIFNVPIRTVILDNEKGNATYGVGGGITWDSESEEEYDEVLTKSKILRSEHNHFQLLESIGYTDGEFLVLENHLKRLKKSADYFNFQVDLVEIRKELTNLQQQLTEETKWKIRLLVNKDGSIQLESQPLKESTLPVKIELAAVPVDKDNLFLYHKTTNRSVYQALFQYAGETANDLLLWNQANEITECTTGNIVVEMDGKFYTPPVKCGLLPGTYREDLLNRGIIHERIIYKHEMQQCSGFWMINSVRGWVPIEITGIKKNYTYK</sequence>
<dbReference type="NCBIfam" id="TIGR00553">
    <property type="entry name" value="pabB"/>
    <property type="match status" value="1"/>
</dbReference>
<dbReference type="InterPro" id="IPR005802">
    <property type="entry name" value="ADC_synth_comp_1"/>
</dbReference>
<evidence type="ECO:0000259" key="1">
    <source>
        <dbReference type="Pfam" id="PF00425"/>
    </source>
</evidence>
<name>A0A0U9HAH5_9BACI</name>